<evidence type="ECO:0000256" key="1">
    <source>
        <dbReference type="SAM" id="Phobius"/>
    </source>
</evidence>
<gene>
    <name evidence="2" type="ORF">QNI22_10900</name>
</gene>
<keyword evidence="1" id="KW-1133">Transmembrane helix</keyword>
<protein>
    <submittedName>
        <fullName evidence="2">Uncharacterized protein</fullName>
    </submittedName>
</protein>
<dbReference type="EMBL" id="JASJOU010000003">
    <property type="protein sequence ID" value="MDJ1501160.1"/>
    <property type="molecule type" value="Genomic_DNA"/>
</dbReference>
<dbReference type="AlphaFoldDB" id="A0AAE3R4B4"/>
<keyword evidence="1" id="KW-0812">Transmembrane</keyword>
<keyword evidence="3" id="KW-1185">Reference proteome</keyword>
<organism evidence="2 3">
    <name type="scientific">Xanthocytophaga agilis</name>
    <dbReference type="NCBI Taxonomy" id="3048010"/>
    <lineage>
        <taxon>Bacteria</taxon>
        <taxon>Pseudomonadati</taxon>
        <taxon>Bacteroidota</taxon>
        <taxon>Cytophagia</taxon>
        <taxon>Cytophagales</taxon>
        <taxon>Rhodocytophagaceae</taxon>
        <taxon>Xanthocytophaga</taxon>
    </lineage>
</organism>
<evidence type="ECO:0000313" key="2">
    <source>
        <dbReference type="EMBL" id="MDJ1501160.1"/>
    </source>
</evidence>
<evidence type="ECO:0000313" key="3">
    <source>
        <dbReference type="Proteomes" id="UP001232063"/>
    </source>
</evidence>
<dbReference type="Proteomes" id="UP001232063">
    <property type="component" value="Unassembled WGS sequence"/>
</dbReference>
<dbReference type="RefSeq" id="WP_314510654.1">
    <property type="nucleotide sequence ID" value="NZ_JASJOU010000003.1"/>
</dbReference>
<accession>A0AAE3R4B4</accession>
<feature type="transmembrane region" description="Helical" evidence="1">
    <location>
        <begin position="13"/>
        <end position="34"/>
    </location>
</feature>
<comment type="caution">
    <text evidence="2">The sequence shown here is derived from an EMBL/GenBank/DDBJ whole genome shotgun (WGS) entry which is preliminary data.</text>
</comment>
<sequence length="172" mass="20096">METTLPAFTISEMVTVMAVSALLLVIVYAAMAAIEHRYHLFFAQAKRQTQISLLENTLHKDIEQAEGLYWNANRLTVTYKQDAYTTQPRTATEYAFRDTVIIRTQQTVIDTFYMRPDSLICHWQGKNLVRATDPADELFFKGLVNGETYLFHFQKSYDYQTLWKLEQQTQSY</sequence>
<keyword evidence="1" id="KW-0472">Membrane</keyword>
<proteinExistence type="predicted"/>
<reference evidence="2" key="1">
    <citation type="submission" date="2023-05" db="EMBL/GenBank/DDBJ databases">
        <authorList>
            <person name="Zhang X."/>
        </authorList>
    </citation>
    <scope>NUCLEOTIDE SEQUENCE</scope>
    <source>
        <strain evidence="2">BD1B2-1</strain>
    </source>
</reference>
<name>A0AAE3R4B4_9BACT</name>